<evidence type="ECO:0000256" key="3">
    <source>
        <dbReference type="SAM" id="MobiDB-lite"/>
    </source>
</evidence>
<dbReference type="AlphaFoldDB" id="A0A6A6A7R7"/>
<dbReference type="GO" id="GO:0008270">
    <property type="term" value="F:zinc ion binding"/>
    <property type="evidence" value="ECO:0007669"/>
    <property type="project" value="InterPro"/>
</dbReference>
<gene>
    <name evidence="5" type="ORF">P153DRAFT_43742</name>
</gene>
<keyword evidence="6" id="KW-1185">Reference proteome</keyword>
<dbReference type="Proteomes" id="UP000799771">
    <property type="component" value="Unassembled WGS sequence"/>
</dbReference>
<evidence type="ECO:0000313" key="5">
    <source>
        <dbReference type="EMBL" id="KAF2127909.1"/>
    </source>
</evidence>
<dbReference type="SMART" id="SM00066">
    <property type="entry name" value="GAL4"/>
    <property type="match status" value="1"/>
</dbReference>
<proteinExistence type="predicted"/>
<dbReference type="OrthoDB" id="5367487at2759"/>
<dbReference type="CDD" id="cd00067">
    <property type="entry name" value="GAL4"/>
    <property type="match status" value="1"/>
</dbReference>
<dbReference type="PROSITE" id="PS50048">
    <property type="entry name" value="ZN2_CY6_FUNGAL_2"/>
    <property type="match status" value="1"/>
</dbReference>
<evidence type="ECO:0000313" key="6">
    <source>
        <dbReference type="Proteomes" id="UP000799771"/>
    </source>
</evidence>
<organism evidence="5 6">
    <name type="scientific">Dothidotthia symphoricarpi CBS 119687</name>
    <dbReference type="NCBI Taxonomy" id="1392245"/>
    <lineage>
        <taxon>Eukaryota</taxon>
        <taxon>Fungi</taxon>
        <taxon>Dikarya</taxon>
        <taxon>Ascomycota</taxon>
        <taxon>Pezizomycotina</taxon>
        <taxon>Dothideomycetes</taxon>
        <taxon>Pleosporomycetidae</taxon>
        <taxon>Pleosporales</taxon>
        <taxon>Dothidotthiaceae</taxon>
        <taxon>Dothidotthia</taxon>
    </lineage>
</organism>
<keyword evidence="1" id="KW-0479">Metal-binding</keyword>
<dbReference type="RefSeq" id="XP_033522298.1">
    <property type="nucleotide sequence ID" value="XM_033673198.1"/>
</dbReference>
<dbReference type="GO" id="GO:0003677">
    <property type="term" value="F:DNA binding"/>
    <property type="evidence" value="ECO:0007669"/>
    <property type="project" value="InterPro"/>
</dbReference>
<dbReference type="EMBL" id="ML977509">
    <property type="protein sequence ID" value="KAF2127909.1"/>
    <property type="molecule type" value="Genomic_DNA"/>
</dbReference>
<dbReference type="GO" id="GO:0000981">
    <property type="term" value="F:DNA-binding transcription factor activity, RNA polymerase II-specific"/>
    <property type="evidence" value="ECO:0007669"/>
    <property type="project" value="InterPro"/>
</dbReference>
<reference evidence="5" key="1">
    <citation type="journal article" date="2020" name="Stud. Mycol.">
        <title>101 Dothideomycetes genomes: a test case for predicting lifestyles and emergence of pathogens.</title>
        <authorList>
            <person name="Haridas S."/>
            <person name="Albert R."/>
            <person name="Binder M."/>
            <person name="Bloem J."/>
            <person name="Labutti K."/>
            <person name="Salamov A."/>
            <person name="Andreopoulos B."/>
            <person name="Baker S."/>
            <person name="Barry K."/>
            <person name="Bills G."/>
            <person name="Bluhm B."/>
            <person name="Cannon C."/>
            <person name="Castanera R."/>
            <person name="Culley D."/>
            <person name="Daum C."/>
            <person name="Ezra D."/>
            <person name="Gonzalez J."/>
            <person name="Henrissat B."/>
            <person name="Kuo A."/>
            <person name="Liang C."/>
            <person name="Lipzen A."/>
            <person name="Lutzoni F."/>
            <person name="Magnuson J."/>
            <person name="Mondo S."/>
            <person name="Nolan M."/>
            <person name="Ohm R."/>
            <person name="Pangilinan J."/>
            <person name="Park H.-J."/>
            <person name="Ramirez L."/>
            <person name="Alfaro M."/>
            <person name="Sun H."/>
            <person name="Tritt A."/>
            <person name="Yoshinaga Y."/>
            <person name="Zwiers L.-H."/>
            <person name="Turgeon B."/>
            <person name="Goodwin S."/>
            <person name="Spatafora J."/>
            <person name="Crous P."/>
            <person name="Grigoriev I."/>
        </authorList>
    </citation>
    <scope>NUCLEOTIDE SEQUENCE</scope>
    <source>
        <strain evidence="5">CBS 119687</strain>
    </source>
</reference>
<feature type="compositionally biased region" description="Polar residues" evidence="3">
    <location>
        <begin position="27"/>
        <end position="74"/>
    </location>
</feature>
<feature type="region of interest" description="Disordered" evidence="3">
    <location>
        <begin position="27"/>
        <end position="76"/>
    </location>
</feature>
<evidence type="ECO:0000259" key="4">
    <source>
        <dbReference type="PROSITE" id="PS50048"/>
    </source>
</evidence>
<protein>
    <recommendedName>
        <fullName evidence="4">Zn(2)-C6 fungal-type domain-containing protein</fullName>
    </recommendedName>
</protein>
<dbReference type="CDD" id="cd12148">
    <property type="entry name" value="fungal_TF_MHR"/>
    <property type="match status" value="1"/>
</dbReference>
<dbReference type="GeneID" id="54413630"/>
<name>A0A6A6A7R7_9PLEO</name>
<dbReference type="PANTHER" id="PTHR47431">
    <property type="entry name" value="ZN(II)2CYS6 TRANSCRIPTION FACTOR (EUROFUNG)-RELATED"/>
    <property type="match status" value="1"/>
</dbReference>
<dbReference type="SUPFAM" id="SSF57701">
    <property type="entry name" value="Zn2/Cys6 DNA-binding domain"/>
    <property type="match status" value="1"/>
</dbReference>
<dbReference type="Pfam" id="PF00172">
    <property type="entry name" value="Zn_clus"/>
    <property type="match status" value="1"/>
</dbReference>
<dbReference type="InterPro" id="IPR036864">
    <property type="entry name" value="Zn2-C6_fun-type_DNA-bd_sf"/>
</dbReference>
<dbReference type="PANTHER" id="PTHR47431:SF1">
    <property type="entry name" value="ZN(II)2CYS6 TRANSCRIPTION FACTOR (EUROFUNG)"/>
    <property type="match status" value="1"/>
</dbReference>
<evidence type="ECO:0000256" key="1">
    <source>
        <dbReference type="ARBA" id="ARBA00022723"/>
    </source>
</evidence>
<dbReference type="Pfam" id="PF04082">
    <property type="entry name" value="Fungal_trans"/>
    <property type="match status" value="1"/>
</dbReference>
<evidence type="ECO:0000256" key="2">
    <source>
        <dbReference type="ARBA" id="ARBA00023242"/>
    </source>
</evidence>
<dbReference type="GO" id="GO:0006351">
    <property type="term" value="P:DNA-templated transcription"/>
    <property type="evidence" value="ECO:0007669"/>
    <property type="project" value="InterPro"/>
</dbReference>
<feature type="domain" description="Zn(2)-C6 fungal-type" evidence="4">
    <location>
        <begin position="84"/>
        <end position="113"/>
    </location>
</feature>
<dbReference type="InterPro" id="IPR007219">
    <property type="entry name" value="XnlR_reg_dom"/>
</dbReference>
<keyword evidence="2" id="KW-0539">Nucleus</keyword>
<dbReference type="InterPro" id="IPR001138">
    <property type="entry name" value="Zn2Cys6_DnaBD"/>
</dbReference>
<dbReference type="Gene3D" id="4.10.240.10">
    <property type="entry name" value="Zn(2)-C6 fungal-type DNA-binding domain"/>
    <property type="match status" value="1"/>
</dbReference>
<sequence>MPAQTMSGVPYSSAVVDPAYWTHDQLSSLAPQVSPGGSSIHDSVHSNTQSPPAQTPPSDSSRTNSTSGQTSSQKEPLRASVAVACVPCRSRHLKCDGGVRCSRCKADGVECTYIKSRRGWKGKRKGKPDEAGATLAVHDVPVQEVPTSSGHLSSPEVSYSSSLSSPINGHHLIHTVTPPVQLNLNGIARVNRFGHVGPETATQAFYHYFYNSHPFCLPEPRLAEVFKRRLAPLLELAIQFLGSSYIPAVPTDMYKEALDRQINSGNYPRDGYSVQALLLFSIGLHAHNEVPRAAQIFATAQTLTLELRLNCMEYAIIHGENDSQIQESWRRTWWSMFTVNGMMCAVNPGVQFRLKDVATDVPLPCENHQYFSGYIPYPNTLEDYDDSAFLPTIPVFSSFAYLIDAIRILGKVFECAGLDSHFEYHAVDVVDQYLCNWRLHLPTSKLDIVNNDGVVDEVLFQAHMVNSGSTIMLHRPRSNLGFGRVEGVNICVQPGQVLLPTQTREIHTAKCLTSAENIAALIRLPGALLNHTPFFTCVVVMASVVHLSYWSFLVPDGQDDIVKQSIRLDVGTLQQYSNTWPIASVVLGQVRGVAHTLFNSKKAMSIHLWSNIAQGDVIRNVIEEGVNVPPQQYAQLIAPMLKS</sequence>
<accession>A0A6A6A7R7</accession>
<dbReference type="PROSITE" id="PS00463">
    <property type="entry name" value="ZN2_CY6_FUNGAL_1"/>
    <property type="match status" value="1"/>
</dbReference>